<keyword evidence="1" id="KW-0812">Transmembrane</keyword>
<gene>
    <name evidence="2" type="ORF">X798_01259</name>
</gene>
<accession>A0A238C1Q8</accession>
<keyword evidence="1" id="KW-1133">Transmembrane helix</keyword>
<organism evidence="2 3">
    <name type="scientific">Onchocerca flexuosa</name>
    <dbReference type="NCBI Taxonomy" id="387005"/>
    <lineage>
        <taxon>Eukaryota</taxon>
        <taxon>Metazoa</taxon>
        <taxon>Ecdysozoa</taxon>
        <taxon>Nematoda</taxon>
        <taxon>Chromadorea</taxon>
        <taxon>Rhabditida</taxon>
        <taxon>Spirurina</taxon>
        <taxon>Spiruromorpha</taxon>
        <taxon>Filarioidea</taxon>
        <taxon>Onchocercidae</taxon>
        <taxon>Onchocerca</taxon>
    </lineage>
</organism>
<evidence type="ECO:0000313" key="2">
    <source>
        <dbReference type="EMBL" id="OZC11403.1"/>
    </source>
</evidence>
<protein>
    <submittedName>
        <fullName evidence="2">Uncharacterized protein</fullName>
    </submittedName>
</protein>
<proteinExistence type="predicted"/>
<dbReference type="EMBL" id="KZ269980">
    <property type="protein sequence ID" value="OZC11403.1"/>
    <property type="molecule type" value="Genomic_DNA"/>
</dbReference>
<sequence length="164" mass="18515">MKSFWTGSNDIKILLQKNTFAQQDVTTRNVGINKFEKAEGSPGNSSIENTNENNVTLGKETINPSEFVTLPDDNEPIWNMRNAILPLPDRKESESNFQPIDNVIIGLIVGISIVVFLIIIINCFTFRVYLKETKDDRSFRNGITESSSSRISRNRAGCSPHFIY</sequence>
<evidence type="ECO:0000313" key="3">
    <source>
        <dbReference type="Proteomes" id="UP000242913"/>
    </source>
</evidence>
<reference evidence="2 3" key="1">
    <citation type="submission" date="2015-12" db="EMBL/GenBank/DDBJ databases">
        <title>Draft genome of the nematode, Onchocerca flexuosa.</title>
        <authorList>
            <person name="Mitreva M."/>
        </authorList>
    </citation>
    <scope>NUCLEOTIDE SEQUENCE [LARGE SCALE GENOMIC DNA]</scope>
    <source>
        <strain evidence="2">Red Deer</strain>
    </source>
</reference>
<dbReference type="Proteomes" id="UP000242913">
    <property type="component" value="Unassembled WGS sequence"/>
</dbReference>
<feature type="transmembrane region" description="Helical" evidence="1">
    <location>
        <begin position="103"/>
        <end position="130"/>
    </location>
</feature>
<evidence type="ECO:0000256" key="1">
    <source>
        <dbReference type="SAM" id="Phobius"/>
    </source>
</evidence>
<keyword evidence="3" id="KW-1185">Reference proteome</keyword>
<name>A0A238C1Q8_9BILA</name>
<keyword evidence="1" id="KW-0472">Membrane</keyword>
<dbReference type="OrthoDB" id="10559392at2759"/>
<dbReference type="AlphaFoldDB" id="A0A238C1Q8"/>